<feature type="transmembrane region" description="Helical" evidence="1">
    <location>
        <begin position="417"/>
        <end position="441"/>
    </location>
</feature>
<accession>A0A850T587</accession>
<dbReference type="PROSITE" id="PS50125">
    <property type="entry name" value="GUANYLATE_CYCLASE_2"/>
    <property type="match status" value="1"/>
</dbReference>
<dbReference type="PANTHER" id="PTHR43081:SF1">
    <property type="entry name" value="ADENYLATE CYCLASE, TERMINAL-DIFFERENTIATION SPECIFIC"/>
    <property type="match status" value="1"/>
</dbReference>
<organism evidence="3 4">
    <name type="scientific">Desulfobacter latus</name>
    <dbReference type="NCBI Taxonomy" id="2292"/>
    <lineage>
        <taxon>Bacteria</taxon>
        <taxon>Pseudomonadati</taxon>
        <taxon>Thermodesulfobacteriota</taxon>
        <taxon>Desulfobacteria</taxon>
        <taxon>Desulfobacterales</taxon>
        <taxon>Desulfobacteraceae</taxon>
        <taxon>Desulfobacter</taxon>
    </lineage>
</organism>
<proteinExistence type="predicted"/>
<keyword evidence="4" id="KW-1185">Reference proteome</keyword>
<dbReference type="InterPro" id="IPR001054">
    <property type="entry name" value="A/G_cyclase"/>
</dbReference>
<dbReference type="Gene3D" id="3.30.70.1230">
    <property type="entry name" value="Nucleotide cyclase"/>
    <property type="match status" value="1"/>
</dbReference>
<evidence type="ECO:0000313" key="3">
    <source>
        <dbReference type="EMBL" id="NWH03458.1"/>
    </source>
</evidence>
<dbReference type="AlphaFoldDB" id="A0A850T587"/>
<reference evidence="3 4" key="1">
    <citation type="submission" date="2020-06" db="EMBL/GenBank/DDBJ databases">
        <title>High-quality draft genome of sulfate reducer Desulfobacter latus type strain AcrS2 isolated from marine sediment.</title>
        <authorList>
            <person name="Hoppe M."/>
            <person name="Larsen C.K."/>
            <person name="Marshall I.P.G."/>
            <person name="Schramm A."/>
            <person name="Marietou A.G."/>
        </authorList>
    </citation>
    <scope>NUCLEOTIDE SEQUENCE [LARGE SCALE GENOMIC DNA]</scope>
    <source>
        <strain evidence="3 4">AcRS2</strain>
    </source>
</reference>
<dbReference type="CDD" id="cd07302">
    <property type="entry name" value="CHD"/>
    <property type="match status" value="1"/>
</dbReference>
<feature type="domain" description="Guanylate cyclase" evidence="2">
    <location>
        <begin position="482"/>
        <end position="614"/>
    </location>
</feature>
<feature type="transmembrane region" description="Helical" evidence="1">
    <location>
        <begin position="391"/>
        <end position="411"/>
    </location>
</feature>
<keyword evidence="1" id="KW-1133">Transmembrane helix</keyword>
<dbReference type="Pfam" id="PF00211">
    <property type="entry name" value="Guanylate_cyc"/>
    <property type="match status" value="1"/>
</dbReference>
<keyword evidence="1" id="KW-0812">Transmembrane</keyword>
<evidence type="ECO:0000256" key="1">
    <source>
        <dbReference type="SAM" id="Phobius"/>
    </source>
</evidence>
<dbReference type="PANTHER" id="PTHR43081">
    <property type="entry name" value="ADENYLATE CYCLASE, TERMINAL-DIFFERENTIATION SPECIFIC-RELATED"/>
    <property type="match status" value="1"/>
</dbReference>
<sequence>MKKNAKGLARGQWLVFLAGIVLTLALAGVYVFKPVYLEFMELKLYDVFVHQTYTPLDKSPVVIVDIDEYSLENVGQWPWPRYRLALLLKKLQMAGALAVGNDILFGEKDHTSPAVLKAALKKDLKVDLEFTGLPNQLMDNDTLLANVLETGPFVLGYSFYFREDRGGSRPGKVPPLNFTQVSAPGAGPAHASLISAIRAIPPLSVLMDKGTGAGFMNALTDVDGVVRRVPLVISWQDKLYPHLSLATILKAFEGRIPDPVIQVGSGGVESLVIGNLMVPLEADGAMLINYKGPSYQFPYVSAGRVLEDKVSPDTFKNKIVLIGSSAAGLMDQRTSPLDDVFPGIEVNATIIHNILTQSSVSRPDWVPGLELAGILVWGVLTSIIGSTEGRLILPITGLLAGLAWYASIWGLESRQIWISPFFSLLVMGCNFSFLNLFRFWLSERKRRFYRSAFSRYVSKTVVDEIARSPEKLSLEGQEKEISIMFSDIRGFTSLSEKLSPTRITNLLHDYFTPVTRGIIKNKGTLDKFIGDAVMCFWNAPLDVKNHQDLAVKTGLEMLESVKELNKEFIKKYGIEIAIGIGIHTGQCRVGNMGSVDLFDYTIIGDNVNLASRLEGLTKFYGVGLVVSESVKKNTGRSWIFQELDRVRVKGKNEPVGIYTVLAPDSGHKEQLAQELKEYNRGLSLYKKRKFDQALGIFSSLGAAHSGKKIYSLYMDRCRHYLEESPEEDWDGVFTHMSK</sequence>
<comment type="caution">
    <text evidence="3">The sequence shown here is derived from an EMBL/GenBank/DDBJ whole genome shotgun (WGS) entry which is preliminary data.</text>
</comment>
<gene>
    <name evidence="3" type="ORF">HXW94_00345</name>
</gene>
<dbReference type="Pfam" id="PF05226">
    <property type="entry name" value="CHASE2"/>
    <property type="match status" value="1"/>
</dbReference>
<dbReference type="InterPro" id="IPR007890">
    <property type="entry name" value="CHASE2"/>
</dbReference>
<dbReference type="InterPro" id="IPR050697">
    <property type="entry name" value="Adenylyl/Guanylyl_Cyclase_3/4"/>
</dbReference>
<dbReference type="SMART" id="SM01080">
    <property type="entry name" value="CHASE2"/>
    <property type="match status" value="1"/>
</dbReference>
<feature type="transmembrane region" description="Helical" evidence="1">
    <location>
        <begin position="12"/>
        <end position="32"/>
    </location>
</feature>
<dbReference type="EMBL" id="JACADJ010000001">
    <property type="protein sequence ID" value="NWH03458.1"/>
    <property type="molecule type" value="Genomic_DNA"/>
</dbReference>
<evidence type="ECO:0000313" key="4">
    <source>
        <dbReference type="Proteomes" id="UP000553343"/>
    </source>
</evidence>
<dbReference type="SMART" id="SM00044">
    <property type="entry name" value="CYCc"/>
    <property type="match status" value="1"/>
</dbReference>
<dbReference type="GO" id="GO:0006171">
    <property type="term" value="P:cAMP biosynthetic process"/>
    <property type="evidence" value="ECO:0007669"/>
    <property type="project" value="TreeGrafter"/>
</dbReference>
<name>A0A850T587_9BACT</name>
<keyword evidence="1" id="KW-0472">Membrane</keyword>
<feature type="transmembrane region" description="Helical" evidence="1">
    <location>
        <begin position="365"/>
        <end position="384"/>
    </location>
</feature>
<dbReference type="RefSeq" id="WP_178364914.1">
    <property type="nucleotide sequence ID" value="NZ_JACADJ010000001.1"/>
</dbReference>
<dbReference type="Proteomes" id="UP000553343">
    <property type="component" value="Unassembled WGS sequence"/>
</dbReference>
<dbReference type="InterPro" id="IPR029787">
    <property type="entry name" value="Nucleotide_cyclase"/>
</dbReference>
<dbReference type="GO" id="GO:0004016">
    <property type="term" value="F:adenylate cyclase activity"/>
    <property type="evidence" value="ECO:0007669"/>
    <property type="project" value="UniProtKB-ARBA"/>
</dbReference>
<evidence type="ECO:0000259" key="2">
    <source>
        <dbReference type="PROSITE" id="PS50125"/>
    </source>
</evidence>
<dbReference type="SUPFAM" id="SSF55073">
    <property type="entry name" value="Nucleotide cyclase"/>
    <property type="match status" value="1"/>
</dbReference>
<protein>
    <submittedName>
        <fullName evidence="3">Adenylate/guanylate cyclase domain-containing protein</fullName>
    </submittedName>
</protein>
<dbReference type="GO" id="GO:0035556">
    <property type="term" value="P:intracellular signal transduction"/>
    <property type="evidence" value="ECO:0007669"/>
    <property type="project" value="InterPro"/>
</dbReference>